<dbReference type="InterPro" id="IPR003593">
    <property type="entry name" value="AAA+_ATPase"/>
</dbReference>
<dbReference type="Gene3D" id="3.40.50.300">
    <property type="entry name" value="P-loop containing nucleotide triphosphate hydrolases"/>
    <property type="match status" value="2"/>
</dbReference>
<proteinExistence type="inferred from homology"/>
<evidence type="ECO:0000259" key="9">
    <source>
        <dbReference type="PROSITE" id="PS51903"/>
    </source>
</evidence>
<evidence type="ECO:0000256" key="4">
    <source>
        <dbReference type="ARBA" id="ARBA00023186"/>
    </source>
</evidence>
<evidence type="ECO:0000256" key="2">
    <source>
        <dbReference type="ARBA" id="ARBA00022741"/>
    </source>
</evidence>
<keyword evidence="3 6" id="KW-0067">ATP-binding</keyword>
<dbReference type="Proteomes" id="UP000051063">
    <property type="component" value="Unassembled WGS sequence"/>
</dbReference>
<dbReference type="Gene3D" id="1.10.8.60">
    <property type="match status" value="2"/>
</dbReference>
<dbReference type="PANTHER" id="PTHR11638">
    <property type="entry name" value="ATP-DEPENDENT CLP PROTEASE"/>
    <property type="match status" value="1"/>
</dbReference>
<reference evidence="10 11" key="1">
    <citation type="submission" date="2015-09" db="EMBL/GenBank/DDBJ databases">
        <title>Genome sequencing project for genomic taxonomy and phylogenomics of Bacillus-like bacteria.</title>
        <authorList>
            <person name="Liu B."/>
            <person name="Wang J."/>
            <person name="Zhu Y."/>
            <person name="Liu G."/>
            <person name="Chen Q."/>
            <person name="Chen Z."/>
            <person name="Lan J."/>
            <person name="Che J."/>
            <person name="Ge C."/>
            <person name="Shi H."/>
            <person name="Pan Z."/>
            <person name="Liu X."/>
        </authorList>
    </citation>
    <scope>NUCLEOTIDE SEQUENCE [LARGE SCALE GENOMIC DNA]</scope>
    <source>
        <strain evidence="10 11">DSM 8552</strain>
    </source>
</reference>
<evidence type="ECO:0000259" key="8">
    <source>
        <dbReference type="PROSITE" id="PS50151"/>
    </source>
</evidence>
<dbReference type="Pfam" id="PF00004">
    <property type="entry name" value="AAA"/>
    <property type="match status" value="1"/>
</dbReference>
<dbReference type="Gene3D" id="1.10.1780.10">
    <property type="entry name" value="Clp, N-terminal domain"/>
    <property type="match status" value="1"/>
</dbReference>
<evidence type="ECO:0000256" key="3">
    <source>
        <dbReference type="ARBA" id="ARBA00022840"/>
    </source>
</evidence>
<dbReference type="Gene3D" id="4.10.860.10">
    <property type="entry name" value="UVR domain"/>
    <property type="match status" value="1"/>
</dbReference>
<evidence type="ECO:0000313" key="10">
    <source>
        <dbReference type="EMBL" id="KQL47083.1"/>
    </source>
</evidence>
<dbReference type="Pfam" id="PF10431">
    <property type="entry name" value="ClpB_D2-small"/>
    <property type="match status" value="1"/>
</dbReference>
<keyword evidence="7" id="KW-0175">Coiled coil</keyword>
<keyword evidence="10" id="KW-0378">Hydrolase</keyword>
<dbReference type="PRINTS" id="PR00300">
    <property type="entry name" value="CLPPROTEASEA"/>
</dbReference>
<dbReference type="PROSITE" id="PS00871">
    <property type="entry name" value="CLPAB_2"/>
    <property type="match status" value="1"/>
</dbReference>
<evidence type="ECO:0000313" key="11">
    <source>
        <dbReference type="Proteomes" id="UP000051063"/>
    </source>
</evidence>
<dbReference type="PROSITE" id="PS00870">
    <property type="entry name" value="CLPAB_1"/>
    <property type="match status" value="1"/>
</dbReference>
<evidence type="ECO:0000256" key="5">
    <source>
        <dbReference type="PROSITE-ProRule" id="PRU01251"/>
    </source>
</evidence>
<dbReference type="EMBL" id="LJJB01000010">
    <property type="protein sequence ID" value="KQL47083.1"/>
    <property type="molecule type" value="Genomic_DNA"/>
</dbReference>
<sequence>MMFGRFTERAQKVLALALEEAVRLGHKDIGTEHVLLGLIREGEGIAAKALQSLGLGLDKIQSEVESLIGRGTEQSGSNYTPNYTPRAKKVIELSMDEARKLGHTYVGTEHILLGLIREGEGIAARIMNNLGVSLNKARQQVLQLLGSSEMMASHQPSGGNPAANTPTLDGLARDLTAIARDGGLDPVIGRMKEIERVIQVLSRRTKNNPVLIGEPGVGKTAIAEGLAQKIVNNEIPETLRDKRVMTLDMGTVVAGTKYRGEFEDRLKKIMDEIRQAGNIILFIDELHTLIGAGGAEGAIDASNILKPALARGELQCVGATTLDEYRKYIEKDAALERRFQPIQVDEPTAEDAVKILHGLRDRYEAHHRVKITDEAIEQAVKLSDRYITDRFLPDKAIDLVDEAASKVRLQSFTVPPNLKELEGRLEEVRKEKDAAVQSQEFEEAAALRDQEQKLREELDKTKKDWKERQGQLNMEVTPEDIAQVVASWTGIPVLKLKEEEAERLLKMEEILHSRVIGQDEAVKSVSRAVRRARAGLKDPKRPVGSFIFLGPTGVGKTELARAVAETLFGDEDAMIRVDMSEYMEKHSTARLVGAPPGYVGYDEGGQLTEKVRRKPYSVILLDEIEKAHPDVFNILLQVLDDGRLTDSKGRTVDFRNTVVIMTSNVGASMIKKNTTLGFTTGDVERKYQDMKDKVMDELKKSFRPEFLNRIDEVIVFHSLEQEHIEQIVSLMTDELRKRLKEQSIDFQLTEEAKKVLAKEGFDPAYGARPLRRAIQRHIEDRLSEELLKGNISKGDTVNIDSEEGQLVVKRLEKSKL</sequence>
<dbReference type="PANTHER" id="PTHR11638:SF18">
    <property type="entry name" value="HEAT SHOCK PROTEIN 104"/>
    <property type="match status" value="1"/>
</dbReference>
<dbReference type="InterPro" id="IPR001943">
    <property type="entry name" value="UVR_dom"/>
</dbReference>
<dbReference type="GO" id="GO:0006508">
    <property type="term" value="P:proteolysis"/>
    <property type="evidence" value="ECO:0007669"/>
    <property type="project" value="UniProtKB-KW"/>
</dbReference>
<dbReference type="Pfam" id="PF07724">
    <property type="entry name" value="AAA_2"/>
    <property type="match status" value="1"/>
</dbReference>
<dbReference type="InterPro" id="IPR003959">
    <property type="entry name" value="ATPase_AAA_core"/>
</dbReference>
<dbReference type="InterPro" id="IPR036628">
    <property type="entry name" value="Clp_N_dom_sf"/>
</dbReference>
<dbReference type="Pfam" id="PF02861">
    <property type="entry name" value="Clp_N"/>
    <property type="match status" value="1"/>
</dbReference>
<dbReference type="CDD" id="cd19499">
    <property type="entry name" value="RecA-like_ClpB_Hsp104-like"/>
    <property type="match status" value="1"/>
</dbReference>
<dbReference type="InterPro" id="IPR004176">
    <property type="entry name" value="Clp_R_N"/>
</dbReference>
<keyword evidence="11" id="KW-1185">Reference proteome</keyword>
<name>A0ABR5N8X3_BRECH</name>
<accession>A0ABR5N8X3</accession>
<dbReference type="PROSITE" id="PS51903">
    <property type="entry name" value="CLP_R"/>
    <property type="match status" value="1"/>
</dbReference>
<dbReference type="SUPFAM" id="SSF52540">
    <property type="entry name" value="P-loop containing nucleoside triphosphate hydrolases"/>
    <property type="match status" value="2"/>
</dbReference>
<keyword evidence="4 6" id="KW-0143">Chaperone</keyword>
<dbReference type="Pfam" id="PF17871">
    <property type="entry name" value="AAA_lid_9"/>
    <property type="match status" value="1"/>
</dbReference>
<evidence type="ECO:0000256" key="7">
    <source>
        <dbReference type="SAM" id="Coils"/>
    </source>
</evidence>
<dbReference type="InterPro" id="IPR027417">
    <property type="entry name" value="P-loop_NTPase"/>
</dbReference>
<dbReference type="SMART" id="SM00382">
    <property type="entry name" value="AAA"/>
    <property type="match status" value="2"/>
</dbReference>
<feature type="domain" description="Clp R" evidence="9">
    <location>
        <begin position="3"/>
        <end position="147"/>
    </location>
</feature>
<dbReference type="PROSITE" id="PS50151">
    <property type="entry name" value="UVR"/>
    <property type="match status" value="1"/>
</dbReference>
<gene>
    <name evidence="10" type="ORF">AN963_19825</name>
</gene>
<dbReference type="GO" id="GO:0008233">
    <property type="term" value="F:peptidase activity"/>
    <property type="evidence" value="ECO:0007669"/>
    <property type="project" value="UniProtKB-KW"/>
</dbReference>
<dbReference type="SMART" id="SM01086">
    <property type="entry name" value="ClpB_D2-small"/>
    <property type="match status" value="1"/>
</dbReference>
<protein>
    <submittedName>
        <fullName evidence="10">Clp protease ClpX</fullName>
    </submittedName>
</protein>
<keyword evidence="1 5" id="KW-0677">Repeat</keyword>
<comment type="similarity">
    <text evidence="6">Belongs to the ClpA/ClpB family.</text>
</comment>
<comment type="caution">
    <text evidence="10">The sequence shown here is derived from an EMBL/GenBank/DDBJ whole genome shotgun (WGS) entry which is preliminary data.</text>
</comment>
<organism evidence="10 11">
    <name type="scientific">Brevibacillus choshinensis</name>
    <dbReference type="NCBI Taxonomy" id="54911"/>
    <lineage>
        <taxon>Bacteria</taxon>
        <taxon>Bacillati</taxon>
        <taxon>Bacillota</taxon>
        <taxon>Bacilli</taxon>
        <taxon>Bacillales</taxon>
        <taxon>Paenibacillaceae</taxon>
        <taxon>Brevibacillus</taxon>
    </lineage>
</organism>
<dbReference type="InterPro" id="IPR041546">
    <property type="entry name" value="ClpA/ClpB_AAA_lid"/>
</dbReference>
<dbReference type="SUPFAM" id="SSF81923">
    <property type="entry name" value="Double Clp-N motif"/>
    <property type="match status" value="1"/>
</dbReference>
<dbReference type="RefSeq" id="WP_055746181.1">
    <property type="nucleotide sequence ID" value="NZ_JARTHT010000011.1"/>
</dbReference>
<feature type="coiled-coil region" evidence="7">
    <location>
        <begin position="418"/>
        <end position="468"/>
    </location>
</feature>
<keyword evidence="10" id="KW-0645">Protease</keyword>
<dbReference type="InterPro" id="IPR001270">
    <property type="entry name" value="ClpA/B"/>
</dbReference>
<dbReference type="CDD" id="cd00009">
    <property type="entry name" value="AAA"/>
    <property type="match status" value="1"/>
</dbReference>
<keyword evidence="2 6" id="KW-0547">Nucleotide-binding</keyword>
<dbReference type="InterPro" id="IPR050130">
    <property type="entry name" value="ClpA_ClpB"/>
</dbReference>
<dbReference type="InterPro" id="IPR019489">
    <property type="entry name" value="Clp_ATPase_C"/>
</dbReference>
<feature type="domain" description="UVR" evidence="8">
    <location>
        <begin position="422"/>
        <end position="457"/>
    </location>
</feature>
<evidence type="ECO:0000256" key="6">
    <source>
        <dbReference type="RuleBase" id="RU004432"/>
    </source>
</evidence>
<evidence type="ECO:0000256" key="1">
    <source>
        <dbReference type="ARBA" id="ARBA00022737"/>
    </source>
</evidence>
<dbReference type="InterPro" id="IPR028299">
    <property type="entry name" value="ClpA/B_CS2"/>
</dbReference>
<dbReference type="InterPro" id="IPR018368">
    <property type="entry name" value="ClpA/B_CS1"/>
</dbReference>